<keyword evidence="2" id="KW-1185">Reference proteome</keyword>
<dbReference type="Gene3D" id="3.40.50.10900">
    <property type="entry name" value="PAC-like subunit"/>
    <property type="match status" value="1"/>
</dbReference>
<accession>A0ABT1ZC68</accession>
<dbReference type="PIRSF" id="PIRSF028754">
    <property type="entry name" value="UCP028754"/>
    <property type="match status" value="1"/>
</dbReference>
<name>A0ABT1ZC68_9MICO</name>
<comment type="caution">
    <text evidence="1">The sequence shown here is derived from an EMBL/GenBank/DDBJ whole genome shotgun (WGS) entry which is preliminary data.</text>
</comment>
<evidence type="ECO:0000313" key="1">
    <source>
        <dbReference type="EMBL" id="MCS0498302.1"/>
    </source>
</evidence>
<protein>
    <submittedName>
        <fullName evidence="1">PAC2 family protein</fullName>
    </submittedName>
</protein>
<dbReference type="InterPro" id="IPR008492">
    <property type="entry name" value="Rv2714-like"/>
</dbReference>
<dbReference type="Proteomes" id="UP001205337">
    <property type="component" value="Unassembled WGS sequence"/>
</dbReference>
<gene>
    <name evidence="1" type="ORF">NUH29_01915</name>
</gene>
<dbReference type="SUPFAM" id="SSF159659">
    <property type="entry name" value="Cgl1923-like"/>
    <property type="match status" value="1"/>
</dbReference>
<reference evidence="1 2" key="1">
    <citation type="submission" date="2022-08" db="EMBL/GenBank/DDBJ databases">
        <authorList>
            <person name="Li F."/>
        </authorList>
    </citation>
    <scope>NUCLEOTIDE SEQUENCE [LARGE SCALE GENOMIC DNA]</scope>
    <source>
        <strain evidence="1 2">10F1B-8-1</strain>
    </source>
</reference>
<dbReference type="InterPro" id="IPR019151">
    <property type="entry name" value="Proteasome_assmbl_chaperone_2"/>
</dbReference>
<evidence type="ECO:0000313" key="2">
    <source>
        <dbReference type="Proteomes" id="UP001205337"/>
    </source>
</evidence>
<organism evidence="1 2">
    <name type="scientific">Protaetiibacter mangrovi</name>
    <dbReference type="NCBI Taxonomy" id="2970926"/>
    <lineage>
        <taxon>Bacteria</taxon>
        <taxon>Bacillati</taxon>
        <taxon>Actinomycetota</taxon>
        <taxon>Actinomycetes</taxon>
        <taxon>Micrococcales</taxon>
        <taxon>Microbacteriaceae</taxon>
        <taxon>Protaetiibacter</taxon>
    </lineage>
</organism>
<proteinExistence type="predicted"/>
<sequence>MQAADDWGQDGSTLVVAFEGWNDAGEAASTAVRALRDQLGLSSLVEVEPEDYFDYQFNRPVTTFDDKGDRVIAWPNVVLSGPIDGGAGVHVLLGTEPSRGWKTFAEEVLDAISVAGIERIVFLGAMLADVPHTRPIAVFASSENSSVRERFDLERSSYEGPVGIVSVLADAAENAGIPTVSIWASVPHYVHNAPSPKATLALIERLEEFVDVTIDRGSLAEDAEAWERGIDELASDDDDMTAYIEQLEQARDTVDSPEASGDAIAEEFERYLRKRDGDQPPAP</sequence>
<dbReference type="InterPro" id="IPR038389">
    <property type="entry name" value="PSMG2_sf"/>
</dbReference>
<dbReference type="EMBL" id="JANTHX010000003">
    <property type="protein sequence ID" value="MCS0498302.1"/>
    <property type="molecule type" value="Genomic_DNA"/>
</dbReference>
<dbReference type="Pfam" id="PF09754">
    <property type="entry name" value="PAC2"/>
    <property type="match status" value="1"/>
</dbReference>
<dbReference type="RefSeq" id="WP_258797197.1">
    <property type="nucleotide sequence ID" value="NZ_JANTHX010000003.1"/>
</dbReference>